<dbReference type="GO" id="GO:0008374">
    <property type="term" value="F:O-acyltransferase activity"/>
    <property type="evidence" value="ECO:0007669"/>
    <property type="project" value="TreeGrafter"/>
</dbReference>
<dbReference type="Gene3D" id="2.160.10.10">
    <property type="entry name" value="Hexapeptide repeat proteins"/>
    <property type="match status" value="1"/>
</dbReference>
<gene>
    <name evidence="4" type="ORF">HMPREF9555_01482</name>
</gene>
<sequence>MLYAIAFRFSCRMMNLWERIHNKIQQKHCIVGSNSKIYRQSNIINMSNKKDHILIGSGTHIRGELLVYPYRGKIQIGDDCYVGEGTRIWSEKGISIGNRVLIAHNVDIHDSNDHPVEKLARHKHFRSIIQEGFSKDFDLNRQEICIQDDVWVGFGACIMKGVTIGEGAVIAAHAVVTRDVPSGVLVGGNPAHIIKPIPSE</sequence>
<reference evidence="4 5" key="1">
    <citation type="submission" date="2010-08" db="EMBL/GenBank/DDBJ databases">
        <authorList>
            <person name="Weinstock G."/>
            <person name="Sodergren E."/>
            <person name="Clifton S."/>
            <person name="Fulton L."/>
            <person name="Fulton B."/>
            <person name="Courtney L."/>
            <person name="Fronick C."/>
            <person name="Harrison M."/>
            <person name="Strong C."/>
            <person name="Farmer C."/>
            <person name="Delahaunty K."/>
            <person name="Markovic C."/>
            <person name="Hall O."/>
            <person name="Minx P."/>
            <person name="Tomlinson C."/>
            <person name="Mitreva M."/>
            <person name="Hou S."/>
            <person name="Chen J."/>
            <person name="Wollam A."/>
            <person name="Pepin K.H."/>
            <person name="Johnson M."/>
            <person name="Bhonagiri V."/>
            <person name="Zhang X."/>
            <person name="Suruliraj S."/>
            <person name="Warren W."/>
            <person name="Chinwalla A."/>
            <person name="Mardis E.R."/>
            <person name="Wilson R.K."/>
        </authorList>
    </citation>
    <scope>NUCLEOTIDE SEQUENCE [LARGE SCALE GENOMIC DNA]</scope>
    <source>
        <strain evidence="4 5">F0399</strain>
    </source>
</reference>
<dbReference type="EMBL" id="AECV01000025">
    <property type="protein sequence ID" value="EFW29382.1"/>
    <property type="molecule type" value="Genomic_DNA"/>
</dbReference>
<evidence type="ECO:0000256" key="2">
    <source>
        <dbReference type="ARBA" id="ARBA00022679"/>
    </source>
</evidence>
<dbReference type="AlphaFoldDB" id="E7N3A7"/>
<dbReference type="PROSITE" id="PS00101">
    <property type="entry name" value="HEXAPEP_TRANSFERASES"/>
    <property type="match status" value="1"/>
</dbReference>
<evidence type="ECO:0000313" key="5">
    <source>
        <dbReference type="Proteomes" id="UP000004633"/>
    </source>
</evidence>
<dbReference type="Pfam" id="PF00132">
    <property type="entry name" value="Hexapep"/>
    <property type="match status" value="1"/>
</dbReference>
<comment type="caution">
    <text evidence="4">The sequence shown here is derived from an EMBL/GenBank/DDBJ whole genome shotgun (WGS) entry which is preliminary data.</text>
</comment>
<evidence type="ECO:0000256" key="3">
    <source>
        <dbReference type="ARBA" id="ARBA00022737"/>
    </source>
</evidence>
<keyword evidence="2 4" id="KW-0808">Transferase</keyword>
<accession>E7N3A7</accession>
<evidence type="ECO:0000313" key="4">
    <source>
        <dbReference type="EMBL" id="EFW29382.1"/>
    </source>
</evidence>
<dbReference type="GO" id="GO:0005829">
    <property type="term" value="C:cytosol"/>
    <property type="evidence" value="ECO:0007669"/>
    <property type="project" value="TreeGrafter"/>
</dbReference>
<dbReference type="InterPro" id="IPR051159">
    <property type="entry name" value="Hexapeptide_acetyltransf"/>
</dbReference>
<keyword evidence="3" id="KW-0677">Repeat</keyword>
<dbReference type="Proteomes" id="UP000004633">
    <property type="component" value="Unassembled WGS sequence"/>
</dbReference>
<name>E7N3A7_9FIRM</name>
<dbReference type="PANTHER" id="PTHR23416">
    <property type="entry name" value="SIALIC ACID SYNTHASE-RELATED"/>
    <property type="match status" value="1"/>
</dbReference>
<evidence type="ECO:0000256" key="1">
    <source>
        <dbReference type="ARBA" id="ARBA00007274"/>
    </source>
</evidence>
<organism evidence="4 5">
    <name type="scientific">Selenomonas artemidis F0399</name>
    <dbReference type="NCBI Taxonomy" id="749551"/>
    <lineage>
        <taxon>Bacteria</taxon>
        <taxon>Bacillati</taxon>
        <taxon>Bacillota</taxon>
        <taxon>Negativicutes</taxon>
        <taxon>Selenomonadales</taxon>
        <taxon>Selenomonadaceae</taxon>
        <taxon>Selenomonas</taxon>
    </lineage>
</organism>
<dbReference type="Pfam" id="PF14602">
    <property type="entry name" value="Hexapep_2"/>
    <property type="match status" value="1"/>
</dbReference>
<dbReference type="CDD" id="cd04647">
    <property type="entry name" value="LbH_MAT_like"/>
    <property type="match status" value="1"/>
</dbReference>
<dbReference type="InterPro" id="IPR011004">
    <property type="entry name" value="Trimer_LpxA-like_sf"/>
</dbReference>
<dbReference type="HOGENOM" id="CLU_051638_7_5_9"/>
<dbReference type="STRING" id="749551.HMPREF9555_01482"/>
<keyword evidence="5" id="KW-1185">Reference proteome</keyword>
<proteinExistence type="inferred from homology"/>
<dbReference type="PANTHER" id="PTHR23416:SF23">
    <property type="entry name" value="ACETYLTRANSFERASE C18B11.09C-RELATED"/>
    <property type="match status" value="1"/>
</dbReference>
<protein>
    <submittedName>
        <fullName evidence="4">Bacterial transferase hexapeptide repeat protein</fullName>
    </submittedName>
</protein>
<comment type="similarity">
    <text evidence="1">Belongs to the transferase hexapeptide repeat family.</text>
</comment>
<dbReference type="InterPro" id="IPR001451">
    <property type="entry name" value="Hexapep"/>
</dbReference>
<dbReference type="InterPro" id="IPR018357">
    <property type="entry name" value="Hexapep_transf_CS"/>
</dbReference>
<dbReference type="SUPFAM" id="SSF51161">
    <property type="entry name" value="Trimeric LpxA-like enzymes"/>
    <property type="match status" value="1"/>
</dbReference>